<feature type="region of interest" description="Disordered" evidence="1">
    <location>
        <begin position="1"/>
        <end position="91"/>
    </location>
</feature>
<evidence type="ECO:0000313" key="2">
    <source>
        <dbReference type="EMBL" id="KAJ2936101.1"/>
    </source>
</evidence>
<name>A0A9W8JI23_9AGAR</name>
<feature type="compositionally biased region" description="Polar residues" evidence="1">
    <location>
        <begin position="144"/>
        <end position="165"/>
    </location>
</feature>
<dbReference type="Proteomes" id="UP001140091">
    <property type="component" value="Unassembled WGS sequence"/>
</dbReference>
<evidence type="ECO:0000313" key="3">
    <source>
        <dbReference type="Proteomes" id="UP001140091"/>
    </source>
</evidence>
<protein>
    <submittedName>
        <fullName evidence="2">Uncharacterized protein</fullName>
    </submittedName>
</protein>
<gene>
    <name evidence="2" type="ORF">H1R20_g993</name>
</gene>
<feature type="non-terminal residue" evidence="2">
    <location>
        <position position="383"/>
    </location>
</feature>
<comment type="caution">
    <text evidence="2">The sequence shown here is derived from an EMBL/GenBank/DDBJ whole genome shotgun (WGS) entry which is preliminary data.</text>
</comment>
<dbReference type="AlphaFoldDB" id="A0A9W8JI23"/>
<organism evidence="2 3">
    <name type="scientific">Candolleomyces eurysporus</name>
    <dbReference type="NCBI Taxonomy" id="2828524"/>
    <lineage>
        <taxon>Eukaryota</taxon>
        <taxon>Fungi</taxon>
        <taxon>Dikarya</taxon>
        <taxon>Basidiomycota</taxon>
        <taxon>Agaricomycotina</taxon>
        <taxon>Agaricomycetes</taxon>
        <taxon>Agaricomycetidae</taxon>
        <taxon>Agaricales</taxon>
        <taxon>Agaricineae</taxon>
        <taxon>Psathyrellaceae</taxon>
        <taxon>Candolleomyces</taxon>
    </lineage>
</organism>
<feature type="compositionally biased region" description="Low complexity" evidence="1">
    <location>
        <begin position="1"/>
        <end position="14"/>
    </location>
</feature>
<feature type="compositionally biased region" description="Polar residues" evidence="1">
    <location>
        <begin position="74"/>
        <end position="89"/>
    </location>
</feature>
<reference evidence="2" key="1">
    <citation type="submission" date="2022-06" db="EMBL/GenBank/DDBJ databases">
        <title>Genome Sequence of Candolleomyces eurysporus.</title>
        <authorList>
            <person name="Buettner E."/>
        </authorList>
    </citation>
    <scope>NUCLEOTIDE SEQUENCE</scope>
    <source>
        <strain evidence="2">VTCC 930004</strain>
    </source>
</reference>
<feature type="compositionally biased region" description="Polar residues" evidence="1">
    <location>
        <begin position="45"/>
        <end position="62"/>
    </location>
</feature>
<feature type="region of interest" description="Disordered" evidence="1">
    <location>
        <begin position="130"/>
        <end position="179"/>
    </location>
</feature>
<dbReference type="EMBL" id="JANBPK010000176">
    <property type="protein sequence ID" value="KAJ2936101.1"/>
    <property type="molecule type" value="Genomic_DNA"/>
</dbReference>
<feature type="compositionally biased region" description="Polar residues" evidence="1">
    <location>
        <begin position="18"/>
        <end position="29"/>
    </location>
</feature>
<keyword evidence="3" id="KW-1185">Reference proteome</keyword>
<feature type="region of interest" description="Disordered" evidence="1">
    <location>
        <begin position="255"/>
        <end position="365"/>
    </location>
</feature>
<feature type="compositionally biased region" description="Low complexity" evidence="1">
    <location>
        <begin position="295"/>
        <end position="304"/>
    </location>
</feature>
<proteinExistence type="predicted"/>
<evidence type="ECO:0000256" key="1">
    <source>
        <dbReference type="SAM" id="MobiDB-lite"/>
    </source>
</evidence>
<sequence length="383" mass="41138">MSAPRAPKAPAQKACNKGGTSVKHSAPSSNDKERDESSAEDKSTPRPSQRPLQAPSRPQSAVHSHYASIPPAANRNNPASSEDQLSQLVFSPEPIQLHPQYLLEGAASSIPAPQAQWSHAAAPEWTNSALVPPENWASDDVSMSGPQSGAQSSESTTAPSDTHGANESAHKSGAPQAKGLASFSPADIAKAPDVVAQWFNACVSPREDDTSAWESIRSMQTSINRMVSNIRQTDWNHAISMANDEDADQTIRHHIHPPLSSHKGKERAALPPPAPPRSSPMRDDPAMGDLEYGSRTPFPQQREQQPPKRRKTDRIEPCPLLAAPIVPFQQAGPPPRPPRSALRPAPRRIKAREGRKPPPSTNPSYYVCSHSELGAECIAGEGG</sequence>
<accession>A0A9W8JI23</accession>
<feature type="compositionally biased region" description="Basic and acidic residues" evidence="1">
    <location>
        <begin position="30"/>
        <end position="44"/>
    </location>
</feature>